<comment type="function">
    <text evidence="9">Catalyzes the stereoinversion of LL-2,6-diaminopimelate (L,L-DAP) to meso-diaminopimelate (meso-DAP), a precursor of L-lysine and an essential component of the bacterial peptidoglycan.</text>
</comment>
<dbReference type="OrthoDB" id="9805408at2"/>
<feature type="binding site" evidence="9">
    <location>
        <begin position="210"/>
        <end position="211"/>
    </location>
    <ligand>
        <name>substrate</name>
    </ligand>
</feature>
<feature type="site" description="Could be important to modulate the pK values of the two catalytic cysteine residues" evidence="9">
    <location>
        <position position="161"/>
    </location>
</feature>
<organism evidence="11 12">
    <name type="scientific">Kyrpidia spormannii</name>
    <dbReference type="NCBI Taxonomy" id="2055160"/>
    <lineage>
        <taxon>Bacteria</taxon>
        <taxon>Bacillati</taxon>
        <taxon>Bacillota</taxon>
        <taxon>Bacilli</taxon>
        <taxon>Bacillales</taxon>
        <taxon>Alicyclobacillaceae</taxon>
        <taxon>Kyrpidia</taxon>
    </lineage>
</organism>
<evidence type="ECO:0000256" key="9">
    <source>
        <dbReference type="HAMAP-Rule" id="MF_00197"/>
    </source>
</evidence>
<dbReference type="InterPro" id="IPR001653">
    <property type="entry name" value="DAP_epimerase_DapF"/>
</dbReference>
<accession>A0A2K8N729</accession>
<dbReference type="AlphaFoldDB" id="A0A2K8N729"/>
<feature type="binding site" evidence="9">
    <location>
        <position position="61"/>
    </location>
    <ligand>
        <name>substrate</name>
    </ligand>
</feature>
<feature type="active site" description="Proton donor" evidence="9">
    <location>
        <position position="70"/>
    </location>
</feature>
<name>A0A2K8N729_9BACL</name>
<evidence type="ECO:0000256" key="10">
    <source>
        <dbReference type="PROSITE-ProRule" id="PRU10125"/>
    </source>
</evidence>
<feature type="binding site" evidence="9">
    <location>
        <begin position="71"/>
        <end position="72"/>
    </location>
    <ligand>
        <name>substrate</name>
    </ligand>
</feature>
<dbReference type="SUPFAM" id="SSF54506">
    <property type="entry name" value="Diaminopimelate epimerase-like"/>
    <property type="match status" value="1"/>
</dbReference>
<dbReference type="UniPathway" id="UPA00034">
    <property type="reaction ID" value="UER00025"/>
</dbReference>
<feature type="binding site" evidence="9">
    <location>
        <position position="192"/>
    </location>
    <ligand>
        <name>substrate</name>
    </ligand>
</feature>
<feature type="binding site" evidence="9">
    <location>
        <begin position="220"/>
        <end position="221"/>
    </location>
    <ligand>
        <name>substrate</name>
    </ligand>
</feature>
<dbReference type="EMBL" id="CP024955">
    <property type="protein sequence ID" value="ATY85103.1"/>
    <property type="molecule type" value="Genomic_DNA"/>
</dbReference>
<comment type="similarity">
    <text evidence="2 9">Belongs to the diaminopimelate epimerase family.</text>
</comment>
<gene>
    <name evidence="9" type="primary">dapF</name>
    <name evidence="11" type="ORF">CVV65_09330</name>
</gene>
<comment type="pathway">
    <text evidence="1 9">Amino-acid biosynthesis; L-lysine biosynthesis via DAP pathway; DL-2,6-diaminopimelate from LL-2,6-diaminopimelate: step 1/1.</text>
</comment>
<comment type="subunit">
    <text evidence="9">Homodimer.</text>
</comment>
<dbReference type="InterPro" id="IPR018510">
    <property type="entry name" value="DAP_epimerase_AS"/>
</dbReference>
<feature type="active site" description="Proton acceptor" evidence="9">
    <location>
        <position position="219"/>
    </location>
</feature>
<feature type="site" description="Could be important to modulate the pK values of the two catalytic cysteine residues" evidence="9">
    <location>
        <position position="210"/>
    </location>
</feature>
<dbReference type="Pfam" id="PF01678">
    <property type="entry name" value="DAP_epimerase"/>
    <property type="match status" value="2"/>
</dbReference>
<evidence type="ECO:0000256" key="4">
    <source>
        <dbReference type="ARBA" id="ARBA00022490"/>
    </source>
</evidence>
<feature type="active site" evidence="10">
    <location>
        <position position="70"/>
    </location>
</feature>
<comment type="caution">
    <text evidence="9">Lacks conserved residue(s) required for the propagation of feature annotation.</text>
</comment>
<dbReference type="RefSeq" id="WP_100667896.1">
    <property type="nucleotide sequence ID" value="NZ_CP024955.1"/>
</dbReference>
<dbReference type="NCBIfam" id="TIGR00652">
    <property type="entry name" value="DapF"/>
    <property type="match status" value="1"/>
</dbReference>
<evidence type="ECO:0000256" key="8">
    <source>
        <dbReference type="ARBA" id="ARBA00051712"/>
    </source>
</evidence>
<dbReference type="Gene3D" id="3.10.310.10">
    <property type="entry name" value="Diaminopimelate Epimerase, Chain A, domain 1"/>
    <property type="match status" value="2"/>
</dbReference>
<feature type="binding site" evidence="9">
    <location>
        <position position="11"/>
    </location>
    <ligand>
        <name>substrate</name>
    </ligand>
</feature>
<proteinExistence type="inferred from homology"/>
<keyword evidence="7 9" id="KW-0413">Isomerase</keyword>
<reference evidence="12" key="1">
    <citation type="submission" date="2017-11" db="EMBL/GenBank/DDBJ databases">
        <title>Complete Genome Sequence of Kyrpidia sp. Strain EA-1, a thermophilic, hydrogen-oxidizing Bacterium, isolated from the Azores.</title>
        <authorList>
            <person name="Reiner J.E."/>
            <person name="Lapp C.J."/>
            <person name="Bunk B."/>
            <person name="Gescher J."/>
        </authorList>
    </citation>
    <scope>NUCLEOTIDE SEQUENCE [LARGE SCALE GENOMIC DNA]</scope>
    <source>
        <strain evidence="12">EA-1</strain>
    </source>
</reference>
<dbReference type="GO" id="GO:0008837">
    <property type="term" value="F:diaminopimelate epimerase activity"/>
    <property type="evidence" value="ECO:0007669"/>
    <property type="project" value="UniProtKB-UniRule"/>
</dbReference>
<comment type="subcellular location">
    <subcellularLocation>
        <location evidence="9">Cytoplasm</location>
    </subcellularLocation>
</comment>
<comment type="catalytic activity">
    <reaction evidence="8 9">
        <text>(2S,6S)-2,6-diaminopimelate = meso-2,6-diaminopimelate</text>
        <dbReference type="Rhea" id="RHEA:15393"/>
        <dbReference type="ChEBI" id="CHEBI:57609"/>
        <dbReference type="ChEBI" id="CHEBI:57791"/>
        <dbReference type="EC" id="5.1.1.7"/>
    </reaction>
</comment>
<protein>
    <recommendedName>
        <fullName evidence="3 9">Diaminopimelate epimerase</fullName>
        <shortName evidence="9">DAP epimerase</shortName>
        <ecNumber evidence="3 9">5.1.1.7</ecNumber>
    </recommendedName>
    <alternativeName>
        <fullName evidence="9">PLP-independent amino acid racemase</fullName>
    </alternativeName>
</protein>
<keyword evidence="4 9" id="KW-0963">Cytoplasm</keyword>
<dbReference type="HAMAP" id="MF_00197">
    <property type="entry name" value="DAP_epimerase"/>
    <property type="match status" value="1"/>
</dbReference>
<dbReference type="EC" id="5.1.1.7" evidence="3 9"/>
<feature type="binding site" evidence="9">
    <location>
        <position position="159"/>
    </location>
    <ligand>
        <name>substrate</name>
    </ligand>
</feature>
<dbReference type="KEGG" id="kyr:CVV65_09330"/>
<keyword evidence="5 9" id="KW-0028">Amino-acid biosynthesis</keyword>
<sequence length="277" mass="29587">MKFVKMHGLGNDFVVVEGHALPVDPGALARNWCDRHFGIGADGLVFVLPSDRADVQMRIFNADGSEAEQCGNAVRCVGKYAFERGLVRRRDLVVETLAGLQRIVLGVNGSRVEEVTVDMGEPILEPGRIPVALAEGGTPSGRVEAAGREWAFTAVSMGNPHAVIFVDDVEGTDVRGVGSEVETNPLFPNRVNVEFVETLGPGEIRLRVWERGCGETLACGTGACAAVVAGVLEGRSGRKVQVHLPGGTLKIEWAEDGRVYMTGPAVEVFRGEIGQPD</sequence>
<evidence type="ECO:0000256" key="7">
    <source>
        <dbReference type="ARBA" id="ARBA00023235"/>
    </source>
</evidence>
<dbReference type="PANTHER" id="PTHR31689">
    <property type="entry name" value="DIAMINOPIMELATE EPIMERASE, CHLOROPLASTIC"/>
    <property type="match status" value="1"/>
</dbReference>
<dbReference type="PROSITE" id="PS01326">
    <property type="entry name" value="DAP_EPIMERASE"/>
    <property type="match status" value="1"/>
</dbReference>
<evidence type="ECO:0000256" key="6">
    <source>
        <dbReference type="ARBA" id="ARBA00023154"/>
    </source>
</evidence>
<dbReference type="Proteomes" id="UP000231932">
    <property type="component" value="Chromosome"/>
</dbReference>
<evidence type="ECO:0000256" key="3">
    <source>
        <dbReference type="ARBA" id="ARBA00013080"/>
    </source>
</evidence>
<dbReference type="PANTHER" id="PTHR31689:SF0">
    <property type="entry name" value="DIAMINOPIMELATE EPIMERASE"/>
    <property type="match status" value="1"/>
</dbReference>
<dbReference type="FunFam" id="3.10.310.10:FF:000004">
    <property type="entry name" value="Diaminopimelate epimerase"/>
    <property type="match status" value="1"/>
</dbReference>
<evidence type="ECO:0000256" key="2">
    <source>
        <dbReference type="ARBA" id="ARBA00010219"/>
    </source>
</evidence>
<evidence type="ECO:0000313" key="11">
    <source>
        <dbReference type="EMBL" id="ATY85103.1"/>
    </source>
</evidence>
<keyword evidence="12" id="KW-1185">Reference proteome</keyword>
<evidence type="ECO:0000313" key="12">
    <source>
        <dbReference type="Proteomes" id="UP000231932"/>
    </source>
</evidence>
<evidence type="ECO:0000256" key="5">
    <source>
        <dbReference type="ARBA" id="ARBA00022605"/>
    </source>
</evidence>
<keyword evidence="6 9" id="KW-0457">Lysine biosynthesis</keyword>
<dbReference type="GO" id="GO:0005829">
    <property type="term" value="C:cytosol"/>
    <property type="evidence" value="ECO:0007669"/>
    <property type="project" value="TreeGrafter"/>
</dbReference>
<evidence type="ECO:0000256" key="1">
    <source>
        <dbReference type="ARBA" id="ARBA00005196"/>
    </source>
</evidence>
<dbReference type="GO" id="GO:0009089">
    <property type="term" value="P:lysine biosynthetic process via diaminopimelate"/>
    <property type="evidence" value="ECO:0007669"/>
    <property type="project" value="UniProtKB-UniRule"/>
</dbReference>